<feature type="transmembrane region" description="Helical" evidence="5">
    <location>
        <begin position="7"/>
        <end position="23"/>
    </location>
</feature>
<proteinExistence type="predicted"/>
<dbReference type="PROSITE" id="PS50244">
    <property type="entry name" value="S5A_REDUCTASE"/>
    <property type="match status" value="1"/>
</dbReference>
<dbReference type="Pfam" id="PF04191">
    <property type="entry name" value="PEMT"/>
    <property type="match status" value="1"/>
</dbReference>
<dbReference type="RefSeq" id="WP_108002510.1">
    <property type="nucleotide sequence ID" value="NZ_JBHEEX010000002.1"/>
</dbReference>
<comment type="subcellular location">
    <subcellularLocation>
        <location evidence="1">Endomembrane system</location>
        <topology evidence="1">Multi-pass membrane protein</topology>
    </subcellularLocation>
</comment>
<protein>
    <submittedName>
        <fullName evidence="6">Protein-S-isoprenylcysteine O-methyltransferase Ste14</fullName>
    </submittedName>
</protein>
<evidence type="ECO:0000256" key="4">
    <source>
        <dbReference type="ARBA" id="ARBA00023136"/>
    </source>
</evidence>
<organism evidence="6 7">
    <name type="scientific">Mycoplana dimorpha</name>
    <dbReference type="NCBI Taxonomy" id="28320"/>
    <lineage>
        <taxon>Bacteria</taxon>
        <taxon>Pseudomonadati</taxon>
        <taxon>Pseudomonadota</taxon>
        <taxon>Alphaproteobacteria</taxon>
        <taxon>Hyphomicrobiales</taxon>
        <taxon>Rhizobiaceae</taxon>
        <taxon>Mycoplana</taxon>
    </lineage>
</organism>
<dbReference type="PANTHER" id="PTHR43847">
    <property type="entry name" value="BLL3993 PROTEIN"/>
    <property type="match status" value="1"/>
</dbReference>
<keyword evidence="6" id="KW-0489">Methyltransferase</keyword>
<evidence type="ECO:0000256" key="3">
    <source>
        <dbReference type="ARBA" id="ARBA00022989"/>
    </source>
</evidence>
<accession>A0A2T5BBV4</accession>
<evidence type="ECO:0000313" key="6">
    <source>
        <dbReference type="EMBL" id="PTM96465.1"/>
    </source>
</evidence>
<dbReference type="AlphaFoldDB" id="A0A2T5BBV4"/>
<reference evidence="6 7" key="1">
    <citation type="submission" date="2018-04" db="EMBL/GenBank/DDBJ databases">
        <title>Genomic Encyclopedia of Type Strains, Phase IV (KMG-IV): sequencing the most valuable type-strain genomes for metagenomic binning, comparative biology and taxonomic classification.</title>
        <authorList>
            <person name="Goeker M."/>
        </authorList>
    </citation>
    <scope>NUCLEOTIDE SEQUENCE [LARGE SCALE GENOMIC DNA]</scope>
    <source>
        <strain evidence="6 7">DSM 7138</strain>
    </source>
</reference>
<keyword evidence="2 5" id="KW-0812">Transmembrane</keyword>
<dbReference type="Gene3D" id="1.20.120.1630">
    <property type="match status" value="1"/>
</dbReference>
<dbReference type="GO" id="GO:0008168">
    <property type="term" value="F:methyltransferase activity"/>
    <property type="evidence" value="ECO:0007669"/>
    <property type="project" value="UniProtKB-KW"/>
</dbReference>
<dbReference type="OrthoDB" id="9816156at2"/>
<evidence type="ECO:0000313" key="7">
    <source>
        <dbReference type="Proteomes" id="UP000241247"/>
    </source>
</evidence>
<evidence type="ECO:0000256" key="1">
    <source>
        <dbReference type="ARBA" id="ARBA00004127"/>
    </source>
</evidence>
<feature type="transmembrane region" description="Helical" evidence="5">
    <location>
        <begin position="121"/>
        <end position="149"/>
    </location>
</feature>
<dbReference type="GO" id="GO:0012505">
    <property type="term" value="C:endomembrane system"/>
    <property type="evidence" value="ECO:0007669"/>
    <property type="project" value="UniProtKB-SubCell"/>
</dbReference>
<comment type="caution">
    <text evidence="6">The sequence shown here is derived from an EMBL/GenBank/DDBJ whole genome shotgun (WGS) entry which is preliminary data.</text>
</comment>
<dbReference type="PANTHER" id="PTHR43847:SF1">
    <property type="entry name" value="BLL3993 PROTEIN"/>
    <property type="match status" value="1"/>
</dbReference>
<evidence type="ECO:0000256" key="2">
    <source>
        <dbReference type="ARBA" id="ARBA00022692"/>
    </source>
</evidence>
<gene>
    <name evidence="6" type="ORF">C7449_103484</name>
</gene>
<feature type="transmembrane region" description="Helical" evidence="5">
    <location>
        <begin position="66"/>
        <end position="83"/>
    </location>
</feature>
<dbReference type="InterPro" id="IPR007318">
    <property type="entry name" value="Phopholipid_MeTrfase"/>
</dbReference>
<name>A0A2T5BBV4_MYCDI</name>
<evidence type="ECO:0000256" key="5">
    <source>
        <dbReference type="SAM" id="Phobius"/>
    </source>
</evidence>
<dbReference type="InterPro" id="IPR052527">
    <property type="entry name" value="Metal_cation-efflux_comp"/>
</dbReference>
<sequence length="184" mass="20261">METALDLAITGISIAVVGFYAWSLRGHFSSASMPFTMRVVSAAVTLTTLLFLYLTWGRLQPAGAQLVGLGLEIAAALLFWWAISASRTARLRYAFDPDKPDSLVTVGPYRLVRHPFYTSYIIFWAGWAVATWTLWSILPVLAFVVIYVVAARGEEAKFAATPLAAEYAAYRRRTGFLVPKFAGA</sequence>
<feature type="transmembrane region" description="Helical" evidence="5">
    <location>
        <begin position="35"/>
        <end position="54"/>
    </location>
</feature>
<keyword evidence="3 5" id="KW-1133">Transmembrane helix</keyword>
<keyword evidence="7" id="KW-1185">Reference proteome</keyword>
<dbReference type="Proteomes" id="UP000241247">
    <property type="component" value="Unassembled WGS sequence"/>
</dbReference>
<keyword evidence="6" id="KW-0808">Transferase</keyword>
<keyword evidence="4 5" id="KW-0472">Membrane</keyword>
<dbReference type="GO" id="GO:0032259">
    <property type="term" value="P:methylation"/>
    <property type="evidence" value="ECO:0007669"/>
    <property type="project" value="UniProtKB-KW"/>
</dbReference>
<dbReference type="EMBL" id="PZZZ01000003">
    <property type="protein sequence ID" value="PTM96465.1"/>
    <property type="molecule type" value="Genomic_DNA"/>
</dbReference>